<dbReference type="Proteomes" id="UP000027337">
    <property type="component" value="Unassembled WGS sequence"/>
</dbReference>
<dbReference type="PROSITE" id="PS50404">
    <property type="entry name" value="GST_NTER"/>
    <property type="match status" value="1"/>
</dbReference>
<dbReference type="InterPro" id="IPR036282">
    <property type="entry name" value="Glutathione-S-Trfase_C_sf"/>
</dbReference>
<dbReference type="CDD" id="cd03196">
    <property type="entry name" value="GST_C_5"/>
    <property type="match status" value="1"/>
</dbReference>
<dbReference type="Pfam" id="PF13410">
    <property type="entry name" value="GST_C_2"/>
    <property type="match status" value="1"/>
</dbReference>
<dbReference type="PANTHER" id="PTHR43968">
    <property type="match status" value="1"/>
</dbReference>
<dbReference type="Pfam" id="PF13417">
    <property type="entry name" value="GST_N_3"/>
    <property type="match status" value="1"/>
</dbReference>
<dbReference type="SFLD" id="SFLDS00019">
    <property type="entry name" value="Glutathione_Transferase_(cytos"/>
    <property type="match status" value="1"/>
</dbReference>
<dbReference type="EMBL" id="JEMU01000005">
    <property type="protein sequence ID" value="KAJ03605.1"/>
    <property type="molecule type" value="Genomic_DNA"/>
</dbReference>
<accession>A0A061SVU6</accession>
<evidence type="ECO:0000313" key="2">
    <source>
        <dbReference type="EMBL" id="KAJ03605.1"/>
    </source>
</evidence>
<sequence length="205" mass="23407">MTPILYSFRRCPYAMRARLALAASGITTELREIVLRDKAPAFLDASPSGTVPCLVAQEKVIDESLDIMIWALTRNDPEGWLDMPEVGHDLIARADGPFKHALDRTKYATRYPEEDPSAHRDQAATFLAELDAAIDPWIFDRPTLADYAILPFVRQFAFIDKTWFDAQPWPNLHAWLERFLTSDRFAAIMDKYPKWSDGDAPTFFP</sequence>
<reference evidence="2 3" key="1">
    <citation type="journal article" date="2014" name="Genome Announc.">
        <title>Draft Genome Sequences of Two Isolates of the Roseobacter Group, Sulfitobacter sp. Strains 3SOLIMAR09 and 1FIGIMAR09, from Harbors of Mallorca Island (Mediterranean Sea).</title>
        <authorList>
            <person name="Mas-Llado M."/>
            <person name="Pina-Villalonga J.M."/>
            <person name="Brunet-Galmes I."/>
            <person name="Nogales B."/>
            <person name="Bosch R."/>
        </authorList>
    </citation>
    <scope>NUCLEOTIDE SEQUENCE [LARGE SCALE GENOMIC DNA]</scope>
    <source>
        <strain evidence="2 3">1FIGIMAR09</strain>
    </source>
</reference>
<dbReference type="GO" id="GO:0005737">
    <property type="term" value="C:cytoplasm"/>
    <property type="evidence" value="ECO:0007669"/>
    <property type="project" value="TreeGrafter"/>
</dbReference>
<dbReference type="InterPro" id="IPR036249">
    <property type="entry name" value="Thioredoxin-like_sf"/>
</dbReference>
<dbReference type="eggNOG" id="COG0625">
    <property type="taxonomic scope" value="Bacteria"/>
</dbReference>
<protein>
    <submittedName>
        <fullName evidence="2">Glutathione S-transferase</fullName>
    </submittedName>
</protein>
<name>A0A061SVU6_9RHOB</name>
<evidence type="ECO:0000259" key="1">
    <source>
        <dbReference type="PROSITE" id="PS50404"/>
    </source>
</evidence>
<dbReference type="SUPFAM" id="SSF52833">
    <property type="entry name" value="Thioredoxin-like"/>
    <property type="match status" value="1"/>
</dbReference>
<proteinExistence type="predicted"/>
<dbReference type="InterPro" id="IPR004045">
    <property type="entry name" value="Glutathione_S-Trfase_N"/>
</dbReference>
<dbReference type="PROSITE" id="PS51354">
    <property type="entry name" value="GLUTAREDOXIN_2"/>
    <property type="match status" value="1"/>
</dbReference>
<dbReference type="InterPro" id="IPR050983">
    <property type="entry name" value="GST_Omega/HSP26"/>
</dbReference>
<dbReference type="InterPro" id="IPR040079">
    <property type="entry name" value="Glutathione_S-Trfase"/>
</dbReference>
<keyword evidence="3" id="KW-1185">Reference proteome</keyword>
<dbReference type="STRING" id="83219.PM02_07220"/>
<gene>
    <name evidence="2" type="ORF">PM02_07220</name>
</gene>
<comment type="caution">
    <text evidence="2">The sequence shown here is derived from an EMBL/GenBank/DDBJ whole genome shotgun (WGS) entry which is preliminary data.</text>
</comment>
<keyword evidence="2" id="KW-0808">Transferase</keyword>
<dbReference type="Gene3D" id="3.40.30.10">
    <property type="entry name" value="Glutaredoxin"/>
    <property type="match status" value="1"/>
</dbReference>
<dbReference type="RefSeq" id="WP_037906767.1">
    <property type="nucleotide sequence ID" value="NZ_JEMU01000005.1"/>
</dbReference>
<dbReference type="Gene3D" id="1.20.1050.10">
    <property type="match status" value="1"/>
</dbReference>
<dbReference type="GO" id="GO:0016740">
    <property type="term" value="F:transferase activity"/>
    <property type="evidence" value="ECO:0007669"/>
    <property type="project" value="UniProtKB-KW"/>
</dbReference>
<feature type="domain" description="GST N-terminal" evidence="1">
    <location>
        <begin position="1"/>
        <end position="79"/>
    </location>
</feature>
<dbReference type="AlphaFoldDB" id="A0A061SVU6"/>
<dbReference type="PANTHER" id="PTHR43968:SF6">
    <property type="entry name" value="GLUTATHIONE S-TRANSFERASE OMEGA"/>
    <property type="match status" value="1"/>
</dbReference>
<evidence type="ECO:0000313" key="3">
    <source>
        <dbReference type="Proteomes" id="UP000027337"/>
    </source>
</evidence>
<organism evidence="2 3">
    <name type="scientific">Sulfitobacter mediterraneus</name>
    <dbReference type="NCBI Taxonomy" id="83219"/>
    <lineage>
        <taxon>Bacteria</taxon>
        <taxon>Pseudomonadati</taxon>
        <taxon>Pseudomonadota</taxon>
        <taxon>Alphaproteobacteria</taxon>
        <taxon>Rhodobacterales</taxon>
        <taxon>Roseobacteraceae</taxon>
        <taxon>Sulfitobacter</taxon>
    </lineage>
</organism>
<dbReference type="SUPFAM" id="SSF47616">
    <property type="entry name" value="GST C-terminal domain-like"/>
    <property type="match status" value="1"/>
</dbReference>